<dbReference type="KEGG" id="tco:Theco_0911"/>
<proteinExistence type="predicted"/>
<organism evidence="2 3">
    <name type="scientific">Thermobacillus composti (strain DSM 18247 / JCM 13945 / KWC4)</name>
    <dbReference type="NCBI Taxonomy" id="717605"/>
    <lineage>
        <taxon>Bacteria</taxon>
        <taxon>Bacillati</taxon>
        <taxon>Bacillota</taxon>
        <taxon>Bacilli</taxon>
        <taxon>Bacillales</taxon>
        <taxon>Paenibacillaceae</taxon>
        <taxon>Thermobacillus</taxon>
    </lineage>
</organism>
<accession>L0EBV0</accession>
<feature type="compositionally biased region" description="Low complexity" evidence="1">
    <location>
        <begin position="110"/>
        <end position="121"/>
    </location>
</feature>
<dbReference type="STRING" id="717605.Theco_0911"/>
<dbReference type="RefSeq" id="WP_015253862.1">
    <property type="nucleotide sequence ID" value="NC_019897.1"/>
</dbReference>
<dbReference type="EMBL" id="CP003255">
    <property type="protein sequence ID" value="AGA57104.1"/>
    <property type="molecule type" value="Genomic_DNA"/>
</dbReference>
<feature type="compositionally biased region" description="Gly residues" evidence="1">
    <location>
        <begin position="154"/>
        <end position="169"/>
    </location>
</feature>
<gene>
    <name evidence="2" type="ordered locus">Theco_0911</name>
</gene>
<feature type="region of interest" description="Disordered" evidence="1">
    <location>
        <begin position="110"/>
        <end position="193"/>
    </location>
</feature>
<dbReference type="AlphaFoldDB" id="L0EBV0"/>
<evidence type="ECO:0000313" key="2">
    <source>
        <dbReference type="EMBL" id="AGA57104.1"/>
    </source>
</evidence>
<feature type="compositionally biased region" description="Polar residues" evidence="1">
    <location>
        <begin position="184"/>
        <end position="193"/>
    </location>
</feature>
<evidence type="ECO:0000313" key="3">
    <source>
        <dbReference type="Proteomes" id="UP000010795"/>
    </source>
</evidence>
<sequence length="193" mass="19767">MRRRTYLPWLILFFAAALIAAWSFEALGGEPRAVTASAAGSAEQLEQKLDELVFPKDRVIDVRITVSEEDFEDMLDNAAAEKLKPASVGYNGIKLDNIVQTAALQIPQAPEGNDAGNAPGNGPQGGFDGNMPEGFSGGNGGPPANLRDGFVGNMPGGGFPGGGPGGFQGAQGVPGAPGTAAAQHSNLEASTPY</sequence>
<keyword evidence="3" id="KW-1185">Reference proteome</keyword>
<evidence type="ECO:0000256" key="1">
    <source>
        <dbReference type="SAM" id="MobiDB-lite"/>
    </source>
</evidence>
<dbReference type="OrthoDB" id="3235126at2"/>
<name>L0EBV0_THECK</name>
<reference evidence="3" key="1">
    <citation type="submission" date="2012-01" db="EMBL/GenBank/DDBJ databases">
        <title>Complete sequence of chromosome of Thermobacillus composti KWC4.</title>
        <authorList>
            <person name="Lucas S."/>
            <person name="Han J."/>
            <person name="Lapidus A."/>
            <person name="Cheng J.-F."/>
            <person name="Goodwin L."/>
            <person name="Pitluck S."/>
            <person name="Peters L."/>
            <person name="Ovchinnikova G."/>
            <person name="Teshima H."/>
            <person name="Detter J.C."/>
            <person name="Han C."/>
            <person name="Tapia R."/>
            <person name="Land M."/>
            <person name="Hauser L."/>
            <person name="Kyrpides N."/>
            <person name="Ivanova N."/>
            <person name="Pagani I."/>
            <person name="Anderson I."/>
            <person name="Woyke T."/>
        </authorList>
    </citation>
    <scope>NUCLEOTIDE SEQUENCE [LARGE SCALE GENOMIC DNA]</scope>
    <source>
        <strain evidence="3">DSM 18247 / JCM 13945 / KWC4</strain>
    </source>
</reference>
<dbReference type="Proteomes" id="UP000010795">
    <property type="component" value="Chromosome"/>
</dbReference>
<protein>
    <submittedName>
        <fullName evidence="2">Uncharacterized protein</fullName>
    </submittedName>
</protein>
<feature type="compositionally biased region" description="Low complexity" evidence="1">
    <location>
        <begin position="170"/>
        <end position="183"/>
    </location>
</feature>
<dbReference type="HOGENOM" id="CLU_1408148_0_0_9"/>